<gene>
    <name evidence="4" type="ORF">NEMVEDRAFT_v1g221416</name>
</gene>
<dbReference type="InParanoid" id="A7T2J7"/>
<dbReference type="GO" id="GO:0007032">
    <property type="term" value="P:endosome organization"/>
    <property type="evidence" value="ECO:0000318"/>
    <property type="project" value="GO_Central"/>
</dbReference>
<feature type="non-terminal residue" evidence="4">
    <location>
        <position position="1"/>
    </location>
</feature>
<evidence type="ECO:0000313" key="5">
    <source>
        <dbReference type="Proteomes" id="UP000001593"/>
    </source>
</evidence>
<name>A7T2J7_NEMVE</name>
<dbReference type="GO" id="GO:0007265">
    <property type="term" value="P:Ras protein signal transduction"/>
    <property type="evidence" value="ECO:0000318"/>
    <property type="project" value="GO_Central"/>
</dbReference>
<evidence type="ECO:0000313" key="4">
    <source>
        <dbReference type="EMBL" id="EDO29817.1"/>
    </source>
</evidence>
<sequence>ELAEQFSILVRATNCGRFKSLSPLEFKRLIGRIKTSFAGYDQQDSQEFLALMMDKLHEDVCQEFLALMMDKLHEDVCQIRHKPYLKAPDDNIDPAEAANITWDNHRKRNESLMLNLFDYVDCCKQGIIIGGFQYDGMWRQKLQTAVSFPVDGLDMSGYITGPTKRPAYHLYGVSNHYGTMHGGHYTAFCKNAHNQRWFKFDDQVVTEMSANDIVSSAAYLLFYTSFEFTPPKLI</sequence>
<dbReference type="PANTHER" id="PTHR21646:SF46">
    <property type="entry name" value="UBIQUITIN CARBOXYL-TERMINAL HYDROLASE"/>
    <property type="match status" value="1"/>
</dbReference>
<dbReference type="PhylomeDB" id="A7T2J7"/>
<dbReference type="InterPro" id="IPR038765">
    <property type="entry name" value="Papain-like_cys_pep_sf"/>
</dbReference>
<dbReference type="PROSITE" id="PS00973">
    <property type="entry name" value="USP_2"/>
    <property type="match status" value="1"/>
</dbReference>
<dbReference type="Proteomes" id="UP000001593">
    <property type="component" value="Unassembled WGS sequence"/>
</dbReference>
<reference evidence="4 5" key="1">
    <citation type="journal article" date="2007" name="Science">
        <title>Sea anemone genome reveals ancestral eumetazoan gene repertoire and genomic organization.</title>
        <authorList>
            <person name="Putnam N.H."/>
            <person name="Srivastava M."/>
            <person name="Hellsten U."/>
            <person name="Dirks B."/>
            <person name="Chapman J."/>
            <person name="Salamov A."/>
            <person name="Terry A."/>
            <person name="Shapiro H."/>
            <person name="Lindquist E."/>
            <person name="Kapitonov V.V."/>
            <person name="Jurka J."/>
            <person name="Genikhovich G."/>
            <person name="Grigoriev I.V."/>
            <person name="Lucas S.M."/>
            <person name="Steele R.E."/>
            <person name="Finnerty J.R."/>
            <person name="Technau U."/>
            <person name="Martindale M.Q."/>
            <person name="Rokhsar D.S."/>
        </authorList>
    </citation>
    <scope>NUCLEOTIDE SEQUENCE [LARGE SCALE GENOMIC DNA]</scope>
    <source>
        <strain evidence="5">CH2 X CH6</strain>
    </source>
</reference>
<dbReference type="Gene3D" id="3.90.70.10">
    <property type="entry name" value="Cysteine proteinases"/>
    <property type="match status" value="3"/>
</dbReference>
<dbReference type="Pfam" id="PF00443">
    <property type="entry name" value="UCH"/>
    <property type="match status" value="2"/>
</dbReference>
<protein>
    <recommendedName>
        <fullName evidence="2">ubiquitinyl hydrolase 1</fullName>
        <ecNumber evidence="2">3.4.19.12</ecNumber>
    </recommendedName>
</protein>
<dbReference type="HOGENOM" id="CLU_1187580_0_0_1"/>
<evidence type="ECO:0000256" key="2">
    <source>
        <dbReference type="ARBA" id="ARBA00012759"/>
    </source>
</evidence>
<dbReference type="InterPro" id="IPR001394">
    <property type="entry name" value="Peptidase_C19_UCH"/>
</dbReference>
<dbReference type="EMBL" id="DS470265">
    <property type="protein sequence ID" value="EDO29817.1"/>
    <property type="molecule type" value="Genomic_DNA"/>
</dbReference>
<dbReference type="InterPro" id="IPR050185">
    <property type="entry name" value="Ub_carboxyl-term_hydrolase"/>
</dbReference>
<dbReference type="EC" id="3.4.19.12" evidence="2"/>
<dbReference type="eggNOG" id="KOG1868">
    <property type="taxonomic scope" value="Eukaryota"/>
</dbReference>
<dbReference type="InterPro" id="IPR018200">
    <property type="entry name" value="USP_CS"/>
</dbReference>
<proteinExistence type="predicted"/>
<evidence type="ECO:0000259" key="3">
    <source>
        <dbReference type="PROSITE" id="PS50235"/>
    </source>
</evidence>
<organism evidence="4 5">
    <name type="scientific">Nematostella vectensis</name>
    <name type="common">Starlet sea anemone</name>
    <dbReference type="NCBI Taxonomy" id="45351"/>
    <lineage>
        <taxon>Eukaryota</taxon>
        <taxon>Metazoa</taxon>
        <taxon>Cnidaria</taxon>
        <taxon>Anthozoa</taxon>
        <taxon>Hexacorallia</taxon>
        <taxon>Actiniaria</taxon>
        <taxon>Edwardsiidae</taxon>
        <taxon>Nematostella</taxon>
    </lineage>
</organism>
<dbReference type="AlphaFoldDB" id="A7T2J7"/>
<comment type="catalytic activity">
    <reaction evidence="1">
        <text>Thiol-dependent hydrolysis of ester, thioester, amide, peptide and isopeptide bonds formed by the C-terminal Gly of ubiquitin (a 76-residue protein attached to proteins as an intracellular targeting signal).</text>
        <dbReference type="EC" id="3.4.19.12"/>
    </reaction>
</comment>
<accession>A7T2J7</accession>
<feature type="domain" description="USP" evidence="3">
    <location>
        <begin position="1"/>
        <end position="226"/>
    </location>
</feature>
<dbReference type="InterPro" id="IPR028889">
    <property type="entry name" value="USP"/>
</dbReference>
<dbReference type="GO" id="GO:0016579">
    <property type="term" value="P:protein deubiquitination"/>
    <property type="evidence" value="ECO:0007669"/>
    <property type="project" value="InterPro"/>
</dbReference>
<dbReference type="OMA" id="RFESNDH"/>
<evidence type="ECO:0000256" key="1">
    <source>
        <dbReference type="ARBA" id="ARBA00000707"/>
    </source>
</evidence>
<keyword evidence="5" id="KW-1185">Reference proteome</keyword>
<dbReference type="SUPFAM" id="SSF54001">
    <property type="entry name" value="Cysteine proteinases"/>
    <property type="match status" value="1"/>
</dbReference>
<dbReference type="GO" id="GO:0004843">
    <property type="term" value="F:cysteine-type deubiquitinase activity"/>
    <property type="evidence" value="ECO:0007669"/>
    <property type="project" value="UniProtKB-EC"/>
</dbReference>
<dbReference type="STRING" id="45351.A7T2J7"/>
<dbReference type="PANTHER" id="PTHR21646">
    <property type="entry name" value="UBIQUITIN CARBOXYL-TERMINAL HYDROLASE"/>
    <property type="match status" value="1"/>
</dbReference>
<dbReference type="PROSITE" id="PS50235">
    <property type="entry name" value="USP_3"/>
    <property type="match status" value="1"/>
</dbReference>